<evidence type="ECO:0000256" key="13">
    <source>
        <dbReference type="ARBA" id="ARBA00022990"/>
    </source>
</evidence>
<comment type="subunit">
    <text evidence="20">Component of the 17S U2 SnRNP complex, a ribonucleoprotein complex that contains small nuclear RNA (snRNA) U2 and a number of specific proteins. Within the 17S U2 SnRNP complex, interacts (via UHM region) directly with SF3B1. Component of a complex which is at least composed of HTATSF1/Tat-SF1, the P-TEFb complex components CDK9 and CCNT1, RNA polymerase II, SUPT5H, and NCL/nucleolin. Interacts with GTF2F2/RAP30 and POLR2A. Interacts with TCERG1/CA150. Interacts with (poly-ADP-ribosylated) RPA1; promoting HTATSF1 recruitment to DNA damage sites. Interacts (when phosphorylated) with TOPBP1; promoting recruitment of TOPBP1 to DNA damage sites during S-phase.</text>
</comment>
<keyword evidence="13" id="KW-0007">Acetylation</keyword>
<evidence type="ECO:0000313" key="25">
    <source>
        <dbReference type="EMBL" id="KAK6170091.1"/>
    </source>
</evidence>
<dbReference type="InterPro" id="IPR003954">
    <property type="entry name" value="RRM_euk-type"/>
</dbReference>
<keyword evidence="5" id="KW-1017">Isopeptide bond</keyword>
<comment type="subcellular location">
    <subcellularLocation>
        <location evidence="2">Chromosome</location>
    </subcellularLocation>
    <subcellularLocation>
        <location evidence="1">Nucleus</location>
    </subcellularLocation>
</comment>
<keyword evidence="15" id="KW-0010">Activator</keyword>
<dbReference type="PANTHER" id="PTHR15608">
    <property type="entry name" value="SPLICING FACTOR U2AF-ASSOCIATED PROTEIN 2"/>
    <property type="match status" value="1"/>
</dbReference>
<evidence type="ECO:0000256" key="5">
    <source>
        <dbReference type="ARBA" id="ARBA00022499"/>
    </source>
</evidence>
<evidence type="ECO:0000256" key="15">
    <source>
        <dbReference type="ARBA" id="ARBA00023159"/>
    </source>
</evidence>
<feature type="compositionally biased region" description="Polar residues" evidence="23">
    <location>
        <begin position="521"/>
        <end position="530"/>
    </location>
</feature>
<feature type="compositionally biased region" description="Basic and acidic residues" evidence="23">
    <location>
        <begin position="14"/>
        <end position="31"/>
    </location>
</feature>
<protein>
    <recommendedName>
        <fullName evidence="21">17S U2 SnRNP complex component HTATSF1</fullName>
    </recommendedName>
</protein>
<evidence type="ECO:0000256" key="9">
    <source>
        <dbReference type="ARBA" id="ARBA00022737"/>
    </source>
</evidence>
<evidence type="ECO:0000256" key="20">
    <source>
        <dbReference type="ARBA" id="ARBA00062124"/>
    </source>
</evidence>
<dbReference type="GO" id="GO:0006281">
    <property type="term" value="P:DNA repair"/>
    <property type="evidence" value="ECO:0007669"/>
    <property type="project" value="UniProtKB-KW"/>
</dbReference>
<accession>A0AAN8J6I6</accession>
<dbReference type="Proteomes" id="UP001347796">
    <property type="component" value="Unassembled WGS sequence"/>
</dbReference>
<evidence type="ECO:0000256" key="18">
    <source>
        <dbReference type="ARBA" id="ARBA00023204"/>
    </source>
</evidence>
<evidence type="ECO:0000256" key="6">
    <source>
        <dbReference type="ARBA" id="ARBA00022553"/>
    </source>
</evidence>
<reference evidence="25 26" key="1">
    <citation type="submission" date="2024-01" db="EMBL/GenBank/DDBJ databases">
        <title>The genome of the rayed Mediterranean limpet Patella caerulea (Linnaeus, 1758).</title>
        <authorList>
            <person name="Anh-Thu Weber A."/>
            <person name="Halstead-Nussloch G."/>
        </authorList>
    </citation>
    <scope>NUCLEOTIDE SEQUENCE [LARGE SCALE GENOMIC DNA]</scope>
    <source>
        <strain evidence="25">AATW-2023a</strain>
        <tissue evidence="25">Whole specimen</tissue>
    </source>
</reference>
<dbReference type="InterPro" id="IPR034392">
    <property type="entry name" value="TatSF1-like_RRM1"/>
</dbReference>
<dbReference type="GO" id="GO:0005694">
    <property type="term" value="C:chromosome"/>
    <property type="evidence" value="ECO:0007669"/>
    <property type="project" value="UniProtKB-SubCell"/>
</dbReference>
<evidence type="ECO:0000256" key="23">
    <source>
        <dbReference type="SAM" id="MobiDB-lite"/>
    </source>
</evidence>
<keyword evidence="16" id="KW-0804">Transcription</keyword>
<sequence length="558" mass="63708">MCDQDFEEQIQQEEFAKRKEEGQQTYTDKDGTVFEWDLEKKAWFPKIDDDFIAKYQMNYGTNTTTETADGENDSNPTATPPTDPDPEAIKKYEQYCKDYYSYYGYTYSSETQEGENSATGEEGSENPPSNINPETGKEFKDYAEYYAYYYGEEYAEYYKNFQDADVSVPGTNQPPKKLNKKELKKLKAGEKRKPPPDKEEPAWFDHQTEESSHVYVSGLPTDTTDEEFQQLMAKYGLIMFDPFTKKPKTKLYKDSEGNVKGDGLCCYIKKESVDLCLKLLDGLDIRGTGSTVHVEKAKFEMKGSFDPAKKKKKLSNKQKRKMKENQEKLFEWKLEKPLDVRLKHEKVVILKNMFDPKEFEQDPSLINELREDVRTECIKYGDVRKVTLFDRHPEGVMSVMYKTPEEADVCIAALNGRWFAKKQILAETWDGKNKYEIQETEEQKAERLKIWDKFLAEDDAEKKEGDGVEKVTVNVEVGSGSSTSDSNVAVGNGVEKVTVNVEIGSGSSTSESNVAEKESDVTNLSETTSADENKELNNTEESSMNSNVSNQISMETNS</sequence>
<keyword evidence="8" id="KW-0747">Spliceosome</keyword>
<comment type="similarity">
    <text evidence="3">Belongs to the HTATSF1 family.</text>
</comment>
<keyword evidence="26" id="KW-1185">Reference proteome</keyword>
<evidence type="ECO:0000313" key="26">
    <source>
        <dbReference type="Proteomes" id="UP001347796"/>
    </source>
</evidence>
<keyword evidence="12 22" id="KW-0694">RNA-binding</keyword>
<feature type="region of interest" description="Disordered" evidence="23">
    <location>
        <begin position="1"/>
        <end position="31"/>
    </location>
</feature>
<keyword evidence="18" id="KW-0234">DNA repair</keyword>
<dbReference type="Gene3D" id="3.30.70.330">
    <property type="match status" value="2"/>
</dbReference>
<dbReference type="InterPro" id="IPR034393">
    <property type="entry name" value="TatSF1-like"/>
</dbReference>
<feature type="compositionally biased region" description="Acidic residues" evidence="23">
    <location>
        <begin position="1"/>
        <end position="11"/>
    </location>
</feature>
<keyword evidence="4" id="KW-0158">Chromosome</keyword>
<dbReference type="AlphaFoldDB" id="A0AAN8J6I6"/>
<keyword evidence="14" id="KW-0805">Transcription regulation</keyword>
<feature type="region of interest" description="Disordered" evidence="23">
    <location>
        <begin position="111"/>
        <end position="137"/>
    </location>
</feature>
<dbReference type="PANTHER" id="PTHR15608:SF0">
    <property type="entry name" value="HIV TAT-SPECIFIC FACTOR 1"/>
    <property type="match status" value="1"/>
</dbReference>
<dbReference type="InterPro" id="IPR035979">
    <property type="entry name" value="RBD_domain_sf"/>
</dbReference>
<feature type="region of interest" description="Disordered" evidence="23">
    <location>
        <begin position="168"/>
        <end position="209"/>
    </location>
</feature>
<keyword evidence="6" id="KW-0597">Phosphoprotein</keyword>
<dbReference type="GO" id="GO:0000398">
    <property type="term" value="P:mRNA splicing, via spliceosome"/>
    <property type="evidence" value="ECO:0007669"/>
    <property type="project" value="InterPro"/>
</dbReference>
<feature type="compositionally biased region" description="Polar residues" evidence="23">
    <location>
        <begin position="539"/>
        <end position="558"/>
    </location>
</feature>
<keyword evidence="7" id="KW-0507">mRNA processing</keyword>
<dbReference type="SMART" id="SM00361">
    <property type="entry name" value="RRM_1"/>
    <property type="match status" value="1"/>
</dbReference>
<keyword evidence="11" id="KW-0832">Ubl conjugation</keyword>
<evidence type="ECO:0000256" key="2">
    <source>
        <dbReference type="ARBA" id="ARBA00004286"/>
    </source>
</evidence>
<organism evidence="25 26">
    <name type="scientific">Patella caerulea</name>
    <name type="common">Rayed Mediterranean limpet</name>
    <dbReference type="NCBI Taxonomy" id="87958"/>
    <lineage>
        <taxon>Eukaryota</taxon>
        <taxon>Metazoa</taxon>
        <taxon>Spiralia</taxon>
        <taxon>Lophotrochozoa</taxon>
        <taxon>Mollusca</taxon>
        <taxon>Gastropoda</taxon>
        <taxon>Patellogastropoda</taxon>
        <taxon>Patelloidea</taxon>
        <taxon>Patellidae</taxon>
        <taxon>Patella</taxon>
    </lineage>
</organism>
<feature type="region of interest" description="Disordered" evidence="23">
    <location>
        <begin position="62"/>
        <end position="90"/>
    </location>
</feature>
<evidence type="ECO:0000256" key="16">
    <source>
        <dbReference type="ARBA" id="ARBA00023163"/>
    </source>
</evidence>
<feature type="domain" description="RRM" evidence="24">
    <location>
        <begin position="212"/>
        <end position="299"/>
    </location>
</feature>
<dbReference type="FunFam" id="3.30.70.330:FF:000202">
    <property type="entry name" value="HIV Tat-specific factor 1"/>
    <property type="match status" value="1"/>
</dbReference>
<evidence type="ECO:0000256" key="22">
    <source>
        <dbReference type="PROSITE-ProRule" id="PRU00176"/>
    </source>
</evidence>
<feature type="region of interest" description="Disordered" evidence="23">
    <location>
        <begin position="501"/>
        <end position="558"/>
    </location>
</feature>
<evidence type="ECO:0000256" key="8">
    <source>
        <dbReference type="ARBA" id="ARBA00022728"/>
    </source>
</evidence>
<dbReference type="SUPFAM" id="SSF54928">
    <property type="entry name" value="RNA-binding domain, RBD"/>
    <property type="match status" value="1"/>
</dbReference>
<evidence type="ECO:0000256" key="17">
    <source>
        <dbReference type="ARBA" id="ARBA00023187"/>
    </source>
</evidence>
<evidence type="ECO:0000256" key="3">
    <source>
        <dbReference type="ARBA" id="ARBA00007747"/>
    </source>
</evidence>
<gene>
    <name evidence="25" type="ORF">SNE40_018568</name>
</gene>
<evidence type="ECO:0000256" key="10">
    <source>
        <dbReference type="ARBA" id="ARBA00022763"/>
    </source>
</evidence>
<evidence type="ECO:0000259" key="24">
    <source>
        <dbReference type="PROSITE" id="PS50102"/>
    </source>
</evidence>
<keyword evidence="9" id="KW-0677">Repeat</keyword>
<dbReference type="CDD" id="cd12282">
    <property type="entry name" value="RRM2_TatSF1_like"/>
    <property type="match status" value="1"/>
</dbReference>
<evidence type="ECO:0000256" key="21">
    <source>
        <dbReference type="ARBA" id="ARBA00073773"/>
    </source>
</evidence>
<dbReference type="GO" id="GO:0005686">
    <property type="term" value="C:U2 snRNP"/>
    <property type="evidence" value="ECO:0007669"/>
    <property type="project" value="TreeGrafter"/>
</dbReference>
<proteinExistence type="inferred from homology"/>
<keyword evidence="10" id="KW-0227">DNA damage</keyword>
<dbReference type="EMBL" id="JAZGQO010000014">
    <property type="protein sequence ID" value="KAK6170091.1"/>
    <property type="molecule type" value="Genomic_DNA"/>
</dbReference>
<evidence type="ECO:0000256" key="19">
    <source>
        <dbReference type="ARBA" id="ARBA00023242"/>
    </source>
</evidence>
<dbReference type="InterPro" id="IPR012677">
    <property type="entry name" value="Nucleotide-bd_a/b_plait_sf"/>
</dbReference>
<evidence type="ECO:0000256" key="11">
    <source>
        <dbReference type="ARBA" id="ARBA00022843"/>
    </source>
</evidence>
<dbReference type="GO" id="GO:0003723">
    <property type="term" value="F:RNA binding"/>
    <property type="evidence" value="ECO:0007669"/>
    <property type="project" value="UniProtKB-UniRule"/>
</dbReference>
<dbReference type="InterPro" id="IPR000504">
    <property type="entry name" value="RRM_dom"/>
</dbReference>
<dbReference type="GO" id="GO:0005684">
    <property type="term" value="C:U2-type spliceosomal complex"/>
    <property type="evidence" value="ECO:0007669"/>
    <property type="project" value="TreeGrafter"/>
</dbReference>
<dbReference type="CDD" id="cd12281">
    <property type="entry name" value="RRM1_TatSF1_like"/>
    <property type="match status" value="1"/>
</dbReference>
<evidence type="ECO:0000256" key="7">
    <source>
        <dbReference type="ARBA" id="ARBA00022664"/>
    </source>
</evidence>
<evidence type="ECO:0000256" key="14">
    <source>
        <dbReference type="ARBA" id="ARBA00023015"/>
    </source>
</evidence>
<feature type="compositionally biased region" description="Basic and acidic residues" evidence="23">
    <location>
        <begin position="185"/>
        <end position="209"/>
    </location>
</feature>
<evidence type="ECO:0000256" key="12">
    <source>
        <dbReference type="ARBA" id="ARBA00022884"/>
    </source>
</evidence>
<dbReference type="SMART" id="SM00360">
    <property type="entry name" value="RRM"/>
    <property type="match status" value="2"/>
</dbReference>
<evidence type="ECO:0000256" key="1">
    <source>
        <dbReference type="ARBA" id="ARBA00004123"/>
    </source>
</evidence>
<dbReference type="FunFam" id="3.30.70.330:FF:000105">
    <property type="entry name" value="HIV Tat-specific factor 1 homolog"/>
    <property type="match status" value="1"/>
</dbReference>
<comment type="caution">
    <text evidence="25">The sequence shown here is derived from an EMBL/GenBank/DDBJ whole genome shotgun (WGS) entry which is preliminary data.</text>
</comment>
<dbReference type="PROSITE" id="PS50102">
    <property type="entry name" value="RRM"/>
    <property type="match status" value="1"/>
</dbReference>
<name>A0AAN8J6I6_PATCE</name>
<keyword evidence="19" id="KW-0539">Nucleus</keyword>
<evidence type="ECO:0000256" key="4">
    <source>
        <dbReference type="ARBA" id="ARBA00022454"/>
    </source>
</evidence>
<keyword evidence="17" id="KW-0508">mRNA splicing</keyword>